<dbReference type="PANTHER" id="PTHR43390">
    <property type="entry name" value="SIGNAL PEPTIDASE I"/>
    <property type="match status" value="1"/>
</dbReference>
<dbReference type="PRINTS" id="PR00727">
    <property type="entry name" value="LEADERPTASE"/>
</dbReference>
<comment type="caution">
    <text evidence="5">The sequence shown here is derived from an EMBL/GenBank/DDBJ whole genome shotgun (WGS) entry which is preliminary data.</text>
</comment>
<keyword evidence="3" id="KW-0645">Protease</keyword>
<dbReference type="InterPro" id="IPR019533">
    <property type="entry name" value="Peptidase_S26"/>
</dbReference>
<comment type="subcellular location">
    <subcellularLocation>
        <location evidence="1">Cell membrane</location>
        <topology evidence="1">Single-pass type II membrane protein</topology>
    </subcellularLocation>
    <subcellularLocation>
        <location evidence="3">Membrane</location>
        <topology evidence="3">Single-pass type II membrane protein</topology>
    </subcellularLocation>
</comment>
<reference evidence="5 6" key="1">
    <citation type="submission" date="2019-07" db="EMBL/GenBank/DDBJ databases">
        <title>Genomic Encyclopedia of Type Strains, Phase III (KMG-III): the genomes of soil and plant-associated and newly described type strains.</title>
        <authorList>
            <person name="Whitman W."/>
        </authorList>
    </citation>
    <scope>NUCLEOTIDE SEQUENCE [LARGE SCALE GENOMIC DNA]</scope>
    <source>
        <strain evidence="5 6">BL24</strain>
    </source>
</reference>
<dbReference type="Pfam" id="PF10502">
    <property type="entry name" value="Peptidase_S26"/>
    <property type="match status" value="1"/>
</dbReference>
<evidence type="ECO:0000256" key="1">
    <source>
        <dbReference type="ARBA" id="ARBA00004401"/>
    </source>
</evidence>
<evidence type="ECO:0000256" key="2">
    <source>
        <dbReference type="ARBA" id="ARBA00009370"/>
    </source>
</evidence>
<name>A0A5S5CD79_9BACL</name>
<evidence type="ECO:0000259" key="4">
    <source>
        <dbReference type="Pfam" id="PF10502"/>
    </source>
</evidence>
<dbReference type="GO" id="GO:0005886">
    <property type="term" value="C:plasma membrane"/>
    <property type="evidence" value="ECO:0007669"/>
    <property type="project" value="UniProtKB-SubCell"/>
</dbReference>
<organism evidence="5 6">
    <name type="scientific">Paenibacillus methanolicus</name>
    <dbReference type="NCBI Taxonomy" id="582686"/>
    <lineage>
        <taxon>Bacteria</taxon>
        <taxon>Bacillati</taxon>
        <taxon>Bacillota</taxon>
        <taxon>Bacilli</taxon>
        <taxon>Bacillales</taxon>
        <taxon>Paenibacillaceae</taxon>
        <taxon>Paenibacillus</taxon>
    </lineage>
</organism>
<dbReference type="GO" id="GO:0009003">
    <property type="term" value="F:signal peptidase activity"/>
    <property type="evidence" value="ECO:0007669"/>
    <property type="project" value="UniProtKB-EC"/>
</dbReference>
<dbReference type="EMBL" id="VNHS01000003">
    <property type="protein sequence ID" value="TYP76598.1"/>
    <property type="molecule type" value="Genomic_DNA"/>
</dbReference>
<feature type="domain" description="Peptidase S26" evidence="4">
    <location>
        <begin position="8"/>
        <end position="143"/>
    </location>
</feature>
<comment type="catalytic activity">
    <reaction evidence="3">
        <text>Cleavage of hydrophobic, N-terminal signal or leader sequences from secreted and periplasmic proteins.</text>
        <dbReference type="EC" id="3.4.21.89"/>
    </reaction>
</comment>
<comment type="similarity">
    <text evidence="2 3">Belongs to the peptidase S26 family.</text>
</comment>
<accession>A0A5S5CD79</accession>
<dbReference type="GO" id="GO:0006465">
    <property type="term" value="P:signal peptide processing"/>
    <property type="evidence" value="ECO:0007669"/>
    <property type="project" value="InterPro"/>
</dbReference>
<gene>
    <name evidence="5" type="ORF">BCM02_103260</name>
</gene>
<protein>
    <recommendedName>
        <fullName evidence="3">Signal peptidase I</fullName>
        <ecNumber evidence="3">3.4.21.89</ecNumber>
    </recommendedName>
</protein>
<keyword evidence="6" id="KW-1185">Reference proteome</keyword>
<dbReference type="Gene3D" id="2.10.109.10">
    <property type="entry name" value="Umud Fragment, subunit A"/>
    <property type="match status" value="1"/>
</dbReference>
<evidence type="ECO:0000313" key="6">
    <source>
        <dbReference type="Proteomes" id="UP000323257"/>
    </source>
</evidence>
<dbReference type="GO" id="GO:0004252">
    <property type="term" value="F:serine-type endopeptidase activity"/>
    <property type="evidence" value="ECO:0007669"/>
    <property type="project" value="InterPro"/>
</dbReference>
<dbReference type="SUPFAM" id="SSF51306">
    <property type="entry name" value="LexA/Signal peptidase"/>
    <property type="match status" value="1"/>
</dbReference>
<dbReference type="AlphaFoldDB" id="A0A5S5CD79"/>
<dbReference type="InterPro" id="IPR036286">
    <property type="entry name" value="LexA/Signal_pep-like_sf"/>
</dbReference>
<sequence length="157" mass="17348">MAVDPGYYADRPFSRGDVIYFRTPAIPDAANPSLKPAARQIARVIGLPGEKVKIEHGQIYIDDKRLDSFYGHAQSRGLDQEAYANAVGEADVTHDMEAYFDPTIEELAIPGDHVYVLGDMWWRSVDSRLFGPLSTPEIRGKVVGYVGGSYVNGKQSE</sequence>
<dbReference type="NCBIfam" id="TIGR02227">
    <property type="entry name" value="sigpep_I_bact"/>
    <property type="match status" value="1"/>
</dbReference>
<evidence type="ECO:0000256" key="3">
    <source>
        <dbReference type="RuleBase" id="RU362042"/>
    </source>
</evidence>
<keyword evidence="3" id="KW-0378">Hydrolase</keyword>
<dbReference type="InterPro" id="IPR000223">
    <property type="entry name" value="Pept_S26A_signal_pept_1"/>
</dbReference>
<evidence type="ECO:0000313" key="5">
    <source>
        <dbReference type="EMBL" id="TYP76598.1"/>
    </source>
</evidence>
<dbReference type="Proteomes" id="UP000323257">
    <property type="component" value="Unassembled WGS sequence"/>
</dbReference>
<proteinExistence type="inferred from homology"/>
<dbReference type="EC" id="3.4.21.89" evidence="3"/>
<dbReference type="PANTHER" id="PTHR43390:SF1">
    <property type="entry name" value="CHLOROPLAST PROCESSING PEPTIDASE"/>
    <property type="match status" value="1"/>
</dbReference>